<evidence type="ECO:0000313" key="2">
    <source>
        <dbReference type="EMBL" id="MBA2851695.1"/>
    </source>
</evidence>
<dbReference type="RefSeq" id="WP_181501521.1">
    <property type="nucleotide sequence ID" value="NZ_JACDUH010000003.1"/>
</dbReference>
<dbReference type="InterPro" id="IPR011856">
    <property type="entry name" value="tRNA_endonuc-like_dom_sf"/>
</dbReference>
<dbReference type="Gene3D" id="3.40.1350.10">
    <property type="match status" value="1"/>
</dbReference>
<gene>
    <name evidence="2" type="ORF">HNP86_001854</name>
</gene>
<dbReference type="Proteomes" id="UP000564425">
    <property type="component" value="Unassembled WGS sequence"/>
</dbReference>
<evidence type="ECO:0000313" key="3">
    <source>
        <dbReference type="Proteomes" id="UP000564425"/>
    </source>
</evidence>
<dbReference type="AlphaFoldDB" id="A0A7J9NWR8"/>
<dbReference type="GO" id="GO:0003676">
    <property type="term" value="F:nucleic acid binding"/>
    <property type="evidence" value="ECO:0007669"/>
    <property type="project" value="InterPro"/>
</dbReference>
<dbReference type="InterPro" id="IPR011335">
    <property type="entry name" value="Restrct_endonuc-II-like"/>
</dbReference>
<comment type="caution">
    <text evidence="2">The sequence shown here is derived from an EMBL/GenBank/DDBJ whole genome shotgun (WGS) entry which is preliminary data.</text>
</comment>
<protein>
    <submittedName>
        <fullName evidence="2">Holliday junction resolvase</fullName>
    </submittedName>
</protein>
<name>A0A7J9NWR8_METMI</name>
<sequence length="146" mass="16532">MAVIKNNKRRGAAYESKTKTLLEKQGYYVFKTAVSDTNPDIIAFKDGIMYLIEVKSIADITKPTKALYNHLIEQIAKYRNISESIFEKSNIVCKVGLITWCVVNRKTLTVLEITDAETADNAWINSVLTKTQTQATEVMKLSSHKR</sequence>
<proteinExistence type="predicted"/>
<dbReference type="InterPro" id="IPR002732">
    <property type="entry name" value="Hjc"/>
</dbReference>
<comment type="catalytic activity">
    <reaction evidence="1">
        <text>Endonucleolytic cleavage at a junction such as a reciprocal single-stranded crossover between two homologous DNA duplexes (Holliday junction).</text>
        <dbReference type="EC" id="3.1.21.10"/>
    </reaction>
</comment>
<organism evidence="2 3">
    <name type="scientific">Methanococcus maripaludis</name>
    <name type="common">Methanococcus deltae</name>
    <dbReference type="NCBI Taxonomy" id="39152"/>
    <lineage>
        <taxon>Archaea</taxon>
        <taxon>Methanobacteriati</taxon>
        <taxon>Methanobacteriota</taxon>
        <taxon>Methanomada group</taxon>
        <taxon>Methanococci</taxon>
        <taxon>Methanococcales</taxon>
        <taxon>Methanococcaceae</taxon>
        <taxon>Methanococcus</taxon>
    </lineage>
</organism>
<dbReference type="SUPFAM" id="SSF52980">
    <property type="entry name" value="Restriction endonuclease-like"/>
    <property type="match status" value="1"/>
</dbReference>
<evidence type="ECO:0000256" key="1">
    <source>
        <dbReference type="ARBA" id="ARBA00029354"/>
    </source>
</evidence>
<dbReference type="EMBL" id="JACDUH010000003">
    <property type="protein sequence ID" value="MBA2851695.1"/>
    <property type="molecule type" value="Genomic_DNA"/>
</dbReference>
<reference evidence="2 3" key="1">
    <citation type="submission" date="2020-07" db="EMBL/GenBank/DDBJ databases">
        <title>Genomic Encyclopedia of Type Strains, Phase IV (KMG-V): Genome sequencing to study the core and pangenomes of soil and plant-associated prokaryotes.</title>
        <authorList>
            <person name="Whitman W."/>
        </authorList>
    </citation>
    <scope>NUCLEOTIDE SEQUENCE [LARGE SCALE GENOMIC DNA]</scope>
    <source>
        <strain evidence="2 3">A1</strain>
    </source>
</reference>
<dbReference type="GO" id="GO:0008821">
    <property type="term" value="F:crossover junction DNA endonuclease activity"/>
    <property type="evidence" value="ECO:0007669"/>
    <property type="project" value="UniProtKB-EC"/>
</dbReference>
<accession>A0A7J9NWR8</accession>
<dbReference type="Pfam" id="PF01870">
    <property type="entry name" value="Hjc"/>
    <property type="match status" value="1"/>
</dbReference>